<organism evidence="1 2">
    <name type="scientific">Podospora appendiculata</name>
    <dbReference type="NCBI Taxonomy" id="314037"/>
    <lineage>
        <taxon>Eukaryota</taxon>
        <taxon>Fungi</taxon>
        <taxon>Dikarya</taxon>
        <taxon>Ascomycota</taxon>
        <taxon>Pezizomycotina</taxon>
        <taxon>Sordariomycetes</taxon>
        <taxon>Sordariomycetidae</taxon>
        <taxon>Sordariales</taxon>
        <taxon>Podosporaceae</taxon>
        <taxon>Podospora</taxon>
    </lineage>
</organism>
<dbReference type="Proteomes" id="UP001270362">
    <property type="component" value="Unassembled WGS sequence"/>
</dbReference>
<reference evidence="1" key="1">
    <citation type="journal article" date="2023" name="Mol. Phylogenet. Evol.">
        <title>Genome-scale phylogeny and comparative genomics of the fungal order Sordariales.</title>
        <authorList>
            <person name="Hensen N."/>
            <person name="Bonometti L."/>
            <person name="Westerberg I."/>
            <person name="Brannstrom I.O."/>
            <person name="Guillou S."/>
            <person name="Cros-Aarteil S."/>
            <person name="Calhoun S."/>
            <person name="Haridas S."/>
            <person name="Kuo A."/>
            <person name="Mondo S."/>
            <person name="Pangilinan J."/>
            <person name="Riley R."/>
            <person name="LaButti K."/>
            <person name="Andreopoulos B."/>
            <person name="Lipzen A."/>
            <person name="Chen C."/>
            <person name="Yan M."/>
            <person name="Daum C."/>
            <person name="Ng V."/>
            <person name="Clum A."/>
            <person name="Steindorff A."/>
            <person name="Ohm R.A."/>
            <person name="Martin F."/>
            <person name="Silar P."/>
            <person name="Natvig D.O."/>
            <person name="Lalanne C."/>
            <person name="Gautier V."/>
            <person name="Ament-Velasquez S.L."/>
            <person name="Kruys A."/>
            <person name="Hutchinson M.I."/>
            <person name="Powell A.J."/>
            <person name="Barry K."/>
            <person name="Miller A.N."/>
            <person name="Grigoriev I.V."/>
            <person name="Debuchy R."/>
            <person name="Gladieux P."/>
            <person name="Hiltunen Thoren M."/>
            <person name="Johannesson H."/>
        </authorList>
    </citation>
    <scope>NUCLEOTIDE SEQUENCE</scope>
    <source>
        <strain evidence="1">CBS 314.62</strain>
    </source>
</reference>
<accession>A0AAE0WZ27</accession>
<protein>
    <submittedName>
        <fullName evidence="1">Uncharacterized protein</fullName>
    </submittedName>
</protein>
<comment type="caution">
    <text evidence="1">The sequence shown here is derived from an EMBL/GenBank/DDBJ whole genome shotgun (WGS) entry which is preliminary data.</text>
</comment>
<reference evidence="1" key="2">
    <citation type="submission" date="2023-06" db="EMBL/GenBank/DDBJ databases">
        <authorList>
            <consortium name="Lawrence Berkeley National Laboratory"/>
            <person name="Haridas S."/>
            <person name="Hensen N."/>
            <person name="Bonometti L."/>
            <person name="Westerberg I."/>
            <person name="Brannstrom I.O."/>
            <person name="Guillou S."/>
            <person name="Cros-Aarteil S."/>
            <person name="Calhoun S."/>
            <person name="Kuo A."/>
            <person name="Mondo S."/>
            <person name="Pangilinan J."/>
            <person name="Riley R."/>
            <person name="Labutti K."/>
            <person name="Andreopoulos B."/>
            <person name="Lipzen A."/>
            <person name="Chen C."/>
            <person name="Yanf M."/>
            <person name="Daum C."/>
            <person name="Ng V."/>
            <person name="Clum A."/>
            <person name="Steindorff A."/>
            <person name="Ohm R."/>
            <person name="Martin F."/>
            <person name="Silar P."/>
            <person name="Natvig D."/>
            <person name="Lalanne C."/>
            <person name="Gautier V."/>
            <person name="Ament-Velasquez S.L."/>
            <person name="Kruys A."/>
            <person name="Hutchinson M.I."/>
            <person name="Powell A.J."/>
            <person name="Barry K."/>
            <person name="Miller A.N."/>
            <person name="Grigoriev I.V."/>
            <person name="Debuchy R."/>
            <person name="Gladieux P."/>
            <person name="Thoren M.H."/>
            <person name="Johannesson H."/>
        </authorList>
    </citation>
    <scope>NUCLEOTIDE SEQUENCE</scope>
    <source>
        <strain evidence="1">CBS 314.62</strain>
    </source>
</reference>
<proteinExistence type="predicted"/>
<evidence type="ECO:0000313" key="1">
    <source>
        <dbReference type="EMBL" id="KAK3681041.1"/>
    </source>
</evidence>
<name>A0AAE0WZ27_9PEZI</name>
<gene>
    <name evidence="1" type="ORF">B0T22DRAFT_473761</name>
</gene>
<evidence type="ECO:0000313" key="2">
    <source>
        <dbReference type="Proteomes" id="UP001270362"/>
    </source>
</evidence>
<sequence length="87" mass="10135">MARPAGEGGVGVLSWYVLVFRGRVFLFCCSPRHHEAFCSALGGWMWFRCWRLWVCRVLGRCGDIGDDVYFRLVHGWCMMDITCWILL</sequence>
<dbReference type="EMBL" id="JAULSO010000008">
    <property type="protein sequence ID" value="KAK3681041.1"/>
    <property type="molecule type" value="Genomic_DNA"/>
</dbReference>
<keyword evidence="2" id="KW-1185">Reference proteome</keyword>
<dbReference type="AlphaFoldDB" id="A0AAE0WZ27"/>